<evidence type="ECO:0000313" key="3">
    <source>
        <dbReference type="Proteomes" id="UP000345637"/>
    </source>
</evidence>
<proteinExistence type="inferred from homology"/>
<dbReference type="InterPro" id="IPR005346">
    <property type="entry name" value="RnfH"/>
</dbReference>
<evidence type="ECO:0000313" key="2">
    <source>
        <dbReference type="EMBL" id="VFS77632.1"/>
    </source>
</evidence>
<accession>A0A485C0T1</accession>
<dbReference type="Gene3D" id="3.10.20.280">
    <property type="entry name" value="RnfH-like"/>
    <property type="match status" value="1"/>
</dbReference>
<reference evidence="2 3" key="1">
    <citation type="submission" date="2019-03" db="EMBL/GenBank/DDBJ databases">
        <authorList>
            <consortium name="Pathogen Informatics"/>
        </authorList>
    </citation>
    <scope>NUCLEOTIDE SEQUENCE [LARGE SCALE GENOMIC DNA]</scope>
    <source>
        <strain evidence="2 3">NCTC12998</strain>
    </source>
</reference>
<comment type="similarity">
    <text evidence="1">Belongs to the UPF0125 (RnfH) family.</text>
</comment>
<evidence type="ECO:0000256" key="1">
    <source>
        <dbReference type="ARBA" id="ARBA00010645"/>
    </source>
</evidence>
<dbReference type="AlphaFoldDB" id="A0A485C0T1"/>
<dbReference type="InterPro" id="IPR016155">
    <property type="entry name" value="Mopterin_synth/thiamin_S_b"/>
</dbReference>
<dbReference type="SUPFAM" id="SSF54285">
    <property type="entry name" value="MoaD/ThiS"/>
    <property type="match status" value="1"/>
</dbReference>
<sequence>MSANIVVEVAYALPEKQYLQSVKLEEGATVEQAIIASGLLAAARRYRSGEEQGRNIQSPG</sequence>
<gene>
    <name evidence="2" type="primary">ratB</name>
    <name evidence="2" type="ORF">NCTC12998_05035</name>
</gene>
<dbReference type="InterPro" id="IPR037021">
    <property type="entry name" value="RnfH_sf"/>
</dbReference>
<protein>
    <recommendedName>
        <fullName evidence="4">RnfH family protein</fullName>
    </recommendedName>
</protein>
<dbReference type="Proteomes" id="UP000345637">
    <property type="component" value="Unassembled WGS sequence"/>
</dbReference>
<dbReference type="EMBL" id="CAADJE010000025">
    <property type="protein sequence ID" value="VFS77632.1"/>
    <property type="molecule type" value="Genomic_DNA"/>
</dbReference>
<dbReference type="Pfam" id="PF03658">
    <property type="entry name" value="Ub-RnfH"/>
    <property type="match status" value="1"/>
</dbReference>
<evidence type="ECO:0008006" key="4">
    <source>
        <dbReference type="Google" id="ProtNLM"/>
    </source>
</evidence>
<organism evidence="2 3">
    <name type="scientific">Raoultella planticola</name>
    <name type="common">Klebsiella planticola</name>
    <dbReference type="NCBI Taxonomy" id="575"/>
    <lineage>
        <taxon>Bacteria</taxon>
        <taxon>Pseudomonadati</taxon>
        <taxon>Pseudomonadota</taxon>
        <taxon>Gammaproteobacteria</taxon>
        <taxon>Enterobacterales</taxon>
        <taxon>Enterobacteriaceae</taxon>
        <taxon>Klebsiella/Raoultella group</taxon>
        <taxon>Raoultella</taxon>
    </lineage>
</organism>
<name>A0A485C0T1_RAOPL</name>